<keyword evidence="3" id="KW-1185">Reference proteome</keyword>
<dbReference type="EMBL" id="JANIIK010000115">
    <property type="protein sequence ID" value="KAJ3589492.1"/>
    <property type="molecule type" value="Genomic_DNA"/>
</dbReference>
<accession>A0A9Q0DJK6</accession>
<feature type="compositionally biased region" description="Polar residues" evidence="1">
    <location>
        <begin position="462"/>
        <end position="477"/>
    </location>
</feature>
<feature type="compositionally biased region" description="Low complexity" evidence="1">
    <location>
        <begin position="381"/>
        <end position="390"/>
    </location>
</feature>
<organism evidence="2 3">
    <name type="scientific">Muraenolepis orangiensis</name>
    <name type="common">Patagonian moray cod</name>
    <dbReference type="NCBI Taxonomy" id="630683"/>
    <lineage>
        <taxon>Eukaryota</taxon>
        <taxon>Metazoa</taxon>
        <taxon>Chordata</taxon>
        <taxon>Craniata</taxon>
        <taxon>Vertebrata</taxon>
        <taxon>Euteleostomi</taxon>
        <taxon>Actinopterygii</taxon>
        <taxon>Neopterygii</taxon>
        <taxon>Teleostei</taxon>
        <taxon>Neoteleostei</taxon>
        <taxon>Acanthomorphata</taxon>
        <taxon>Zeiogadaria</taxon>
        <taxon>Gadariae</taxon>
        <taxon>Gadiformes</taxon>
        <taxon>Muraenolepidoidei</taxon>
        <taxon>Muraenolepididae</taxon>
        <taxon>Muraenolepis</taxon>
    </lineage>
</organism>
<evidence type="ECO:0000256" key="1">
    <source>
        <dbReference type="SAM" id="MobiDB-lite"/>
    </source>
</evidence>
<evidence type="ECO:0000313" key="3">
    <source>
        <dbReference type="Proteomes" id="UP001148018"/>
    </source>
</evidence>
<dbReference type="Proteomes" id="UP001148018">
    <property type="component" value="Unassembled WGS sequence"/>
</dbReference>
<sequence length="633" mass="71943">MVRPEFGPPRFKSSRSYNNGPPFVPRDDQFDRREMDYNEKSPRSWRGSRGGSRGRPLFNKRTPLMAERREPANGGWRPQESFQSSYSHQMDPHHGPRRPSPSRHNRPPEVHHSPPHASPGHRGPSFRDGPSDTGHRSPSPWHYNKFPADRSSGPSAPYRGSFRGPNRYPRGNHGEQRNPEPRGHYSPRERQSDHPAHGSKRWGGDGEFSDQHNGEHGPPGPQRKPREFHRRNSYPERWSGEQDPRRPRGEREGNSPLMEKAQQSHSHPPPYRSPAWKGTPPPSSSTSFHGSPRERQGMALPRKRRLPDLSEPFAGAPPEHSHFKMARRGRPGLFPAPTGYVCRPQVFGDDRRRTFPPSRPTRAHHPAMRRAPIPPPPPAAAAPKPNKPQAENSTEDSAEATGSTSSILAIRKERFQADAAPLRNLELRRIKPQEASSKEETRASESPKGSDMESEQVESPRAVSTRSASPPDKTSLSDLVVVSHWQAESSVKECSPTRDESPHSPTDQTCDSDVPAVKRFSKFHGSRPPLVERPQVDKRPIRPLDASLESHRYDRPFRNQGPVPPQRPPFAHSPRRMPPFEQPFNVRKPLMQESFVPRPFPQHNPAFRKSQSIRSKYRNMQAMRQRGPSQQRW</sequence>
<protein>
    <submittedName>
        <fullName evidence="2">Uncharacterized protein</fullName>
    </submittedName>
</protein>
<feature type="compositionally biased region" description="Basic and acidic residues" evidence="1">
    <location>
        <begin position="172"/>
        <end position="196"/>
    </location>
</feature>
<feature type="compositionally biased region" description="Basic and acidic residues" evidence="1">
    <location>
        <begin position="238"/>
        <end position="253"/>
    </location>
</feature>
<feature type="compositionally biased region" description="Basic and acidic residues" evidence="1">
    <location>
        <begin position="534"/>
        <end position="557"/>
    </location>
</feature>
<name>A0A9Q0DJK6_9TELE</name>
<feature type="compositionally biased region" description="Basic and acidic residues" evidence="1">
    <location>
        <begin position="25"/>
        <end position="42"/>
    </location>
</feature>
<dbReference type="OrthoDB" id="8963371at2759"/>
<feature type="compositionally biased region" description="Basic residues" evidence="1">
    <location>
        <begin position="95"/>
        <end position="105"/>
    </location>
</feature>
<evidence type="ECO:0000313" key="2">
    <source>
        <dbReference type="EMBL" id="KAJ3589492.1"/>
    </source>
</evidence>
<comment type="caution">
    <text evidence="2">The sequence shown here is derived from an EMBL/GenBank/DDBJ whole genome shotgun (WGS) entry which is preliminary data.</text>
</comment>
<reference evidence="2" key="1">
    <citation type="submission" date="2022-07" db="EMBL/GenBank/DDBJ databases">
        <title>Chromosome-level genome of Muraenolepis orangiensis.</title>
        <authorList>
            <person name="Kim J."/>
        </authorList>
    </citation>
    <scope>NUCLEOTIDE SEQUENCE</scope>
    <source>
        <strain evidence="2">KU_S4_2022</strain>
        <tissue evidence="2">Muscle</tissue>
    </source>
</reference>
<feature type="region of interest" description="Disordered" evidence="1">
    <location>
        <begin position="1"/>
        <end position="583"/>
    </location>
</feature>
<proteinExistence type="predicted"/>
<dbReference type="AlphaFoldDB" id="A0A9Q0DJK6"/>
<feature type="region of interest" description="Disordered" evidence="1">
    <location>
        <begin position="595"/>
        <end position="633"/>
    </location>
</feature>
<feature type="compositionally biased region" description="Basic and acidic residues" evidence="1">
    <location>
        <begin position="425"/>
        <end position="451"/>
    </location>
</feature>
<gene>
    <name evidence="2" type="ORF">NHX12_010337</name>
</gene>